<dbReference type="AlphaFoldDB" id="A0A8X6H5X6"/>
<dbReference type="GO" id="GO:0004222">
    <property type="term" value="F:metalloendopeptidase activity"/>
    <property type="evidence" value="ECO:0007669"/>
    <property type="project" value="TreeGrafter"/>
</dbReference>
<reference evidence="2" key="1">
    <citation type="submission" date="2020-07" db="EMBL/GenBank/DDBJ databases">
        <title>Multicomponent nature underlies the extraordinary mechanical properties of spider dragline silk.</title>
        <authorList>
            <person name="Kono N."/>
            <person name="Nakamura H."/>
            <person name="Mori M."/>
            <person name="Yoshida Y."/>
            <person name="Ohtoshi R."/>
            <person name="Malay A.D."/>
            <person name="Moran D.A.P."/>
            <person name="Tomita M."/>
            <person name="Numata K."/>
            <person name="Arakawa K."/>
        </authorList>
    </citation>
    <scope>NUCLEOTIDE SEQUENCE</scope>
</reference>
<keyword evidence="3" id="KW-1185">Reference proteome</keyword>
<feature type="non-terminal residue" evidence="2">
    <location>
        <position position="1"/>
    </location>
</feature>
<keyword evidence="1" id="KW-0472">Membrane</keyword>
<dbReference type="InterPro" id="IPR051489">
    <property type="entry name" value="ADAM_Metalloproteinase"/>
</dbReference>
<dbReference type="GO" id="GO:0005886">
    <property type="term" value="C:plasma membrane"/>
    <property type="evidence" value="ECO:0007669"/>
    <property type="project" value="TreeGrafter"/>
</dbReference>
<dbReference type="EMBL" id="BMAO01020483">
    <property type="protein sequence ID" value="GFQ67697.1"/>
    <property type="molecule type" value="Genomic_DNA"/>
</dbReference>
<evidence type="ECO:0000313" key="3">
    <source>
        <dbReference type="Proteomes" id="UP000887116"/>
    </source>
</evidence>
<name>A0A8X6H5X6_TRICU</name>
<accession>A0A8X6H5X6</accession>
<dbReference type="Proteomes" id="UP000887116">
    <property type="component" value="Unassembled WGS sequence"/>
</dbReference>
<feature type="transmembrane region" description="Helical" evidence="1">
    <location>
        <begin position="47"/>
        <end position="71"/>
    </location>
</feature>
<gene>
    <name evidence="2" type="primary">ADAM10_2</name>
    <name evidence="2" type="ORF">TNCT_150391</name>
</gene>
<comment type="caution">
    <text evidence="2">The sequence shown here is derived from an EMBL/GenBank/DDBJ whole genome shotgun (WGS) entry which is preliminary data.</text>
</comment>
<keyword evidence="1" id="KW-1133">Transmembrane helix</keyword>
<organism evidence="2 3">
    <name type="scientific">Trichonephila clavata</name>
    <name type="common">Joro spider</name>
    <name type="synonym">Nephila clavata</name>
    <dbReference type="NCBI Taxonomy" id="2740835"/>
    <lineage>
        <taxon>Eukaryota</taxon>
        <taxon>Metazoa</taxon>
        <taxon>Ecdysozoa</taxon>
        <taxon>Arthropoda</taxon>
        <taxon>Chelicerata</taxon>
        <taxon>Arachnida</taxon>
        <taxon>Araneae</taxon>
        <taxon>Araneomorphae</taxon>
        <taxon>Entelegynae</taxon>
        <taxon>Araneoidea</taxon>
        <taxon>Nephilidae</taxon>
        <taxon>Trichonephila</taxon>
    </lineage>
</organism>
<dbReference type="Gene3D" id="4.10.70.10">
    <property type="entry name" value="Disintegrin domain"/>
    <property type="match status" value="1"/>
</dbReference>
<sequence>MILSEIQDSICGNGVVEKNEQCDCGWEEDCEESCCFPMRTNPPRMSLLVCLGRMLYAALAKVPVVLMIAALKLEKNAE</sequence>
<evidence type="ECO:0000256" key="1">
    <source>
        <dbReference type="SAM" id="Phobius"/>
    </source>
</evidence>
<dbReference type="GO" id="GO:0007219">
    <property type="term" value="P:Notch signaling pathway"/>
    <property type="evidence" value="ECO:0007669"/>
    <property type="project" value="TreeGrafter"/>
</dbReference>
<dbReference type="PANTHER" id="PTHR45702:SF3">
    <property type="entry name" value="KUZBANIAN-LIKE, ISOFORM A"/>
    <property type="match status" value="1"/>
</dbReference>
<proteinExistence type="predicted"/>
<dbReference type="PANTHER" id="PTHR45702">
    <property type="entry name" value="ADAM10/ADAM17 METALLOPEPTIDASE FAMILY MEMBER"/>
    <property type="match status" value="1"/>
</dbReference>
<dbReference type="OrthoDB" id="2149267at2759"/>
<keyword evidence="1" id="KW-0812">Transmembrane</keyword>
<dbReference type="GO" id="GO:0006509">
    <property type="term" value="P:membrane protein ectodomain proteolysis"/>
    <property type="evidence" value="ECO:0007669"/>
    <property type="project" value="TreeGrafter"/>
</dbReference>
<dbReference type="InterPro" id="IPR036436">
    <property type="entry name" value="Disintegrin_dom_sf"/>
</dbReference>
<protein>
    <submittedName>
        <fullName evidence="2">Disintegrin and metalloproteinase domain-containing protein 10</fullName>
    </submittedName>
</protein>
<evidence type="ECO:0000313" key="2">
    <source>
        <dbReference type="EMBL" id="GFQ67697.1"/>
    </source>
</evidence>